<feature type="compositionally biased region" description="Basic and acidic residues" evidence="1">
    <location>
        <begin position="26"/>
        <end position="42"/>
    </location>
</feature>
<evidence type="ECO:0000313" key="3">
    <source>
        <dbReference type="Proteomes" id="UP001057738"/>
    </source>
</evidence>
<evidence type="ECO:0000256" key="1">
    <source>
        <dbReference type="SAM" id="MobiDB-lite"/>
    </source>
</evidence>
<evidence type="ECO:0008006" key="4">
    <source>
        <dbReference type="Google" id="ProtNLM"/>
    </source>
</evidence>
<dbReference type="EMBL" id="CP102514">
    <property type="protein sequence ID" value="UUY45905.1"/>
    <property type="molecule type" value="Genomic_DNA"/>
</dbReference>
<gene>
    <name evidence="2" type="ORF">NRK68_00950</name>
</gene>
<evidence type="ECO:0000313" key="2">
    <source>
        <dbReference type="EMBL" id="UUY45905.1"/>
    </source>
</evidence>
<organism evidence="2 3">
    <name type="scientific">Streptomyces yangpuensis</name>
    <dbReference type="NCBI Taxonomy" id="1648182"/>
    <lineage>
        <taxon>Bacteria</taxon>
        <taxon>Bacillati</taxon>
        <taxon>Actinomycetota</taxon>
        <taxon>Actinomycetes</taxon>
        <taxon>Kitasatosporales</taxon>
        <taxon>Streptomycetaceae</taxon>
        <taxon>Streptomyces</taxon>
    </lineage>
</organism>
<dbReference type="RefSeq" id="WP_257854445.1">
    <property type="nucleotide sequence ID" value="NZ_CP102514.1"/>
</dbReference>
<keyword evidence="3" id="KW-1185">Reference proteome</keyword>
<reference evidence="2" key="1">
    <citation type="submission" date="2022-08" db="EMBL/GenBank/DDBJ databases">
        <authorList>
            <person name="Tian L."/>
        </authorList>
    </citation>
    <scope>NUCLEOTIDE SEQUENCE</scope>
    <source>
        <strain evidence="2">CM253</strain>
    </source>
</reference>
<accession>A0ABY5PQY6</accession>
<feature type="compositionally biased region" description="Basic and acidic residues" evidence="1">
    <location>
        <begin position="1"/>
        <end position="19"/>
    </location>
</feature>
<protein>
    <recommendedName>
        <fullName evidence="4">CsbD family protein</fullName>
    </recommendedName>
</protein>
<name>A0ABY5PQY6_9ACTN</name>
<dbReference type="Proteomes" id="UP001057738">
    <property type="component" value="Chromosome"/>
</dbReference>
<sequence length="65" mass="7079">MADPRERKDARTPLERVTGENDVSPEEERERGASPPDGKDDGIQGAVKKLKDAAQEVMGTGKRDS</sequence>
<feature type="region of interest" description="Disordered" evidence="1">
    <location>
        <begin position="1"/>
        <end position="45"/>
    </location>
</feature>
<dbReference type="GeneID" id="95572005"/>
<proteinExistence type="predicted"/>